<evidence type="ECO:0000313" key="2">
    <source>
        <dbReference type="Proteomes" id="UP001432027"/>
    </source>
</evidence>
<keyword evidence="2" id="KW-1185">Reference proteome</keyword>
<dbReference type="Proteomes" id="UP001432027">
    <property type="component" value="Unassembled WGS sequence"/>
</dbReference>
<protein>
    <submittedName>
        <fullName evidence="1">Uncharacterized protein</fullName>
    </submittedName>
</protein>
<comment type="caution">
    <text evidence="1">The sequence shown here is derived from an EMBL/GenBank/DDBJ whole genome shotgun (WGS) entry which is preliminary data.</text>
</comment>
<feature type="non-terminal residue" evidence="1">
    <location>
        <position position="1"/>
    </location>
</feature>
<gene>
    <name evidence="1" type="ORF">PENTCL1PPCAC_22573</name>
</gene>
<accession>A0AAV5U2J4</accession>
<organism evidence="1 2">
    <name type="scientific">Pristionchus entomophagus</name>
    <dbReference type="NCBI Taxonomy" id="358040"/>
    <lineage>
        <taxon>Eukaryota</taxon>
        <taxon>Metazoa</taxon>
        <taxon>Ecdysozoa</taxon>
        <taxon>Nematoda</taxon>
        <taxon>Chromadorea</taxon>
        <taxon>Rhabditida</taxon>
        <taxon>Rhabditina</taxon>
        <taxon>Diplogasteromorpha</taxon>
        <taxon>Diplogasteroidea</taxon>
        <taxon>Neodiplogasteridae</taxon>
        <taxon>Pristionchus</taxon>
    </lineage>
</organism>
<evidence type="ECO:0000313" key="1">
    <source>
        <dbReference type="EMBL" id="GMT00399.1"/>
    </source>
</evidence>
<sequence>FSGQQRIVFPKVEPYSTDCIRRMAQNASIGKLKVHLTGSNNSHREVCNLIKELDIDVLDLSASYAGEQTLKEMMDDAFFLDLTRSCKSLFLCESKKITAQAFHQLCKNMAECSTKLRKLYVDLHGHSGYLCQQEFLKLIGITQLNHKYEMFFSKRDIEAYKFEKVPFSDSDMDSDFEFDDEFAEFLHEELESDDRVLVFDGSLQIDFSETSSDFLALEFHETRESLEKAKSAKGLVRMDNQNQKET</sequence>
<reference evidence="1" key="1">
    <citation type="submission" date="2023-10" db="EMBL/GenBank/DDBJ databases">
        <title>Genome assembly of Pristionchus species.</title>
        <authorList>
            <person name="Yoshida K."/>
            <person name="Sommer R.J."/>
        </authorList>
    </citation>
    <scope>NUCLEOTIDE SEQUENCE</scope>
    <source>
        <strain evidence="1">RS0144</strain>
    </source>
</reference>
<name>A0AAV5U2J4_9BILA</name>
<dbReference type="AlphaFoldDB" id="A0AAV5U2J4"/>
<dbReference type="EMBL" id="BTSX01000005">
    <property type="protein sequence ID" value="GMT00399.1"/>
    <property type="molecule type" value="Genomic_DNA"/>
</dbReference>
<proteinExistence type="predicted"/>